<dbReference type="Pfam" id="PF24266">
    <property type="entry name" value="HTH_HVO_0163_N"/>
    <property type="match status" value="1"/>
</dbReference>
<dbReference type="InterPro" id="IPR056504">
    <property type="entry name" value="HTH_HVO_0163_N"/>
</dbReference>
<dbReference type="InterPro" id="IPR036390">
    <property type="entry name" value="WH_DNA-bd_sf"/>
</dbReference>
<dbReference type="SUPFAM" id="SSF46785">
    <property type="entry name" value="Winged helix' DNA-binding domain"/>
    <property type="match status" value="2"/>
</dbReference>
<dbReference type="PANTHER" id="PTHR36216:SF1">
    <property type="entry name" value="HTH ARSR-TYPE DOMAIN-CONTAINING PROTEIN"/>
    <property type="match status" value="1"/>
</dbReference>
<dbReference type="InterPro" id="IPR001845">
    <property type="entry name" value="HTH_ArsR_DNA-bd_dom"/>
</dbReference>
<feature type="domain" description="HTH arsR-type" evidence="1">
    <location>
        <begin position="10"/>
        <end position="84"/>
    </location>
</feature>
<proteinExistence type="predicted"/>
<dbReference type="Proteomes" id="UP001208689">
    <property type="component" value="Chromosome"/>
</dbReference>
<dbReference type="SMART" id="SM00418">
    <property type="entry name" value="HTH_ARSR"/>
    <property type="match status" value="2"/>
</dbReference>
<dbReference type="CDD" id="cd00090">
    <property type="entry name" value="HTH_ARSR"/>
    <property type="match status" value="2"/>
</dbReference>
<protein>
    <recommendedName>
        <fullName evidence="1">HTH arsR-type domain-containing protein</fullName>
    </recommendedName>
</protein>
<feature type="domain" description="HTH arsR-type" evidence="1">
    <location>
        <begin position="85"/>
        <end position="159"/>
    </location>
</feature>
<dbReference type="Gene3D" id="1.10.10.10">
    <property type="entry name" value="Winged helix-like DNA-binding domain superfamily/Winged helix DNA-binding domain"/>
    <property type="match status" value="2"/>
</dbReference>
<dbReference type="InterPro" id="IPR036388">
    <property type="entry name" value="WH-like_DNA-bd_sf"/>
</dbReference>
<dbReference type="EMBL" id="CP104013">
    <property type="protein sequence ID" value="UYP47551.1"/>
    <property type="molecule type" value="Genomic_DNA"/>
</dbReference>
<evidence type="ECO:0000259" key="1">
    <source>
        <dbReference type="SMART" id="SM00418"/>
    </source>
</evidence>
<gene>
    <name evidence="2" type="ORF">NEF87_003836</name>
</gene>
<dbReference type="InterPro" id="IPR011991">
    <property type="entry name" value="ArsR-like_HTH"/>
</dbReference>
<reference evidence="2" key="1">
    <citation type="submission" date="2022-09" db="EMBL/GenBank/DDBJ databases">
        <title>Actin cytoskeleton and complex cell architecture in an #Asgard archaeon.</title>
        <authorList>
            <person name="Ponce Toledo R.I."/>
            <person name="Schleper C."/>
            <person name="Rodrigues Oliveira T."/>
            <person name="Wollweber F."/>
            <person name="Xu J."/>
            <person name="Rittmann S."/>
            <person name="Klingl A."/>
            <person name="Pilhofer M."/>
        </authorList>
    </citation>
    <scope>NUCLEOTIDE SEQUENCE</scope>
    <source>
        <strain evidence="2">B-35</strain>
    </source>
</reference>
<evidence type="ECO:0000313" key="3">
    <source>
        <dbReference type="Proteomes" id="UP001208689"/>
    </source>
</evidence>
<sequence length="238" mass="27738">MPRRHHSDEKLFLLHPTRRNIYKIICENPGTYFYKLMSQGDEKISSATLLYHLSKLEEDGIIKSDKIDGKRLFFPKNLRTKEMERAFMLIKNKNALLIFLYILNHADCFQNEIARELNIHHDSVRHHAVRLVDAELIEKERKGKRVHFHIGRLGEEILQGSLTVFSEAYIRFIVSKLADDCHFPEIIDRTAEQLTIRVVCPNEDDIELTIDISNWSTDLLENLSDSDAENPDPPNTET</sequence>
<accession>A0ABY6HY92</accession>
<keyword evidence="3" id="KW-1185">Reference proteome</keyword>
<evidence type="ECO:0000313" key="2">
    <source>
        <dbReference type="EMBL" id="UYP47551.1"/>
    </source>
</evidence>
<dbReference type="PANTHER" id="PTHR36216">
    <property type="entry name" value="TRANSCRIPTIONAL REGULATOR, TRMB"/>
    <property type="match status" value="1"/>
</dbReference>
<name>A0ABY6HY92_9ARCH</name>
<organism evidence="2 3">
    <name type="scientific">Candidatus Lokiarchaeum ossiferum</name>
    <dbReference type="NCBI Taxonomy" id="2951803"/>
    <lineage>
        <taxon>Archaea</taxon>
        <taxon>Promethearchaeati</taxon>
        <taxon>Promethearchaeota</taxon>
        <taxon>Promethearchaeia</taxon>
        <taxon>Promethearchaeales</taxon>
        <taxon>Promethearchaeaceae</taxon>
        <taxon>Candidatus Lokiarchaeum</taxon>
    </lineage>
</organism>